<dbReference type="Proteomes" id="UP000507470">
    <property type="component" value="Unassembled WGS sequence"/>
</dbReference>
<dbReference type="OrthoDB" id="10002548at2759"/>
<feature type="domain" description="ZMYM2-like/QRICH1 C-terminal" evidence="5">
    <location>
        <begin position="92"/>
        <end position="239"/>
    </location>
</feature>
<reference evidence="6 7" key="1">
    <citation type="submission" date="2020-06" db="EMBL/GenBank/DDBJ databases">
        <authorList>
            <person name="Li R."/>
            <person name="Bekaert M."/>
        </authorList>
    </citation>
    <scope>NUCLEOTIDE SEQUENCE [LARGE SCALE GENOMIC DNA]</scope>
    <source>
        <strain evidence="7">wild</strain>
    </source>
</reference>
<evidence type="ECO:0000256" key="1">
    <source>
        <dbReference type="ARBA" id="ARBA00022499"/>
    </source>
</evidence>
<keyword evidence="3" id="KW-0832">Ubl conjugation</keyword>
<keyword evidence="1" id="KW-1017">Isopeptide bond</keyword>
<name>A0A6J8ACM9_MYTCO</name>
<feature type="compositionally biased region" description="Basic and acidic residues" evidence="4">
    <location>
        <begin position="61"/>
        <end position="74"/>
    </location>
</feature>
<evidence type="ECO:0000256" key="4">
    <source>
        <dbReference type="SAM" id="MobiDB-lite"/>
    </source>
</evidence>
<evidence type="ECO:0000256" key="3">
    <source>
        <dbReference type="ARBA" id="ARBA00022843"/>
    </source>
</evidence>
<dbReference type="EMBL" id="CACVKT020001134">
    <property type="protein sequence ID" value="CAC5365536.1"/>
    <property type="molecule type" value="Genomic_DNA"/>
</dbReference>
<keyword evidence="2" id="KW-0597">Phosphoprotein</keyword>
<accession>A0A6J8ACM9</accession>
<dbReference type="Pfam" id="PF12012">
    <property type="entry name" value="DUF3504"/>
    <property type="match status" value="1"/>
</dbReference>
<evidence type="ECO:0000259" key="5">
    <source>
        <dbReference type="Pfam" id="PF12012"/>
    </source>
</evidence>
<dbReference type="PANTHER" id="PTHR46963:SF2">
    <property type="match status" value="1"/>
</dbReference>
<dbReference type="InterPro" id="IPR021893">
    <property type="entry name" value="ZMYM2-like_C"/>
</dbReference>
<organism evidence="6 7">
    <name type="scientific">Mytilus coruscus</name>
    <name type="common">Sea mussel</name>
    <dbReference type="NCBI Taxonomy" id="42192"/>
    <lineage>
        <taxon>Eukaryota</taxon>
        <taxon>Metazoa</taxon>
        <taxon>Spiralia</taxon>
        <taxon>Lophotrochozoa</taxon>
        <taxon>Mollusca</taxon>
        <taxon>Bivalvia</taxon>
        <taxon>Autobranchia</taxon>
        <taxon>Pteriomorphia</taxon>
        <taxon>Mytilida</taxon>
        <taxon>Mytiloidea</taxon>
        <taxon>Mytilidae</taxon>
        <taxon>Mytilinae</taxon>
        <taxon>Mytilus</taxon>
    </lineage>
</organism>
<gene>
    <name evidence="6" type="ORF">MCOR_6182</name>
</gene>
<protein>
    <recommendedName>
        <fullName evidence="5">ZMYM2-like/QRICH1 C-terminal domain-containing protein</fullName>
    </recommendedName>
</protein>
<dbReference type="InterPro" id="IPR042838">
    <property type="entry name" value="KIAA1958"/>
</dbReference>
<evidence type="ECO:0000313" key="6">
    <source>
        <dbReference type="EMBL" id="CAC5365536.1"/>
    </source>
</evidence>
<proteinExistence type="predicted"/>
<dbReference type="AlphaFoldDB" id="A0A6J8ACM9"/>
<dbReference type="PANTHER" id="PTHR46963">
    <property type="entry name" value="SIMILAR TO RIKEN CDNA E130308A19"/>
    <property type="match status" value="1"/>
</dbReference>
<feature type="region of interest" description="Disordered" evidence="4">
    <location>
        <begin position="57"/>
        <end position="92"/>
    </location>
</feature>
<evidence type="ECO:0000256" key="2">
    <source>
        <dbReference type="ARBA" id="ARBA00022553"/>
    </source>
</evidence>
<keyword evidence="7" id="KW-1185">Reference proteome</keyword>
<sequence length="267" mass="30940">MGERLMNELSEDILRLEDRINSRDDDRQATDAFVAEMRNGNTVRKTKSDEGKLKNWLFQQNEEREGRSDIKKEMSAPTRKRKPAQPSRPFTEEEIDMLYQKGLLGGGKNAKSLSNTVFLNNSMYFGMRSRTEHEHLRWGDVELKKTSSGDRYLEYSERATKTRTDVNSDSRAFPPKMFEEWGNQRCPIQMYLLYAQKRPVKMKGDEAKFYVGINNKVSSSEWFKNMAMGKHTIAKIVKTMAEEGGIKGRKVNHSARKTGIHCNYFNT</sequence>
<evidence type="ECO:0000313" key="7">
    <source>
        <dbReference type="Proteomes" id="UP000507470"/>
    </source>
</evidence>